<dbReference type="Proteomes" id="UP001564626">
    <property type="component" value="Unassembled WGS sequence"/>
</dbReference>
<dbReference type="RefSeq" id="WP_345360516.1">
    <property type="nucleotide sequence ID" value="NZ_BAABII010000004.1"/>
</dbReference>
<keyword evidence="14" id="KW-1185">Reference proteome</keyword>
<dbReference type="SUPFAM" id="SSF55874">
    <property type="entry name" value="ATPase domain of HSP90 chaperone/DNA topoisomerase II/histidine kinase"/>
    <property type="match status" value="1"/>
</dbReference>
<dbReference type="InterPro" id="IPR011712">
    <property type="entry name" value="Sig_transdc_His_kin_sub3_dim/P"/>
</dbReference>
<dbReference type="EMBL" id="JBGEHV010000025">
    <property type="protein sequence ID" value="MEY8040735.1"/>
    <property type="molecule type" value="Genomic_DNA"/>
</dbReference>
<keyword evidence="4" id="KW-0808">Transferase</keyword>
<feature type="transmembrane region" description="Helical" evidence="9">
    <location>
        <begin position="132"/>
        <end position="154"/>
    </location>
</feature>
<dbReference type="Gene3D" id="3.30.565.10">
    <property type="entry name" value="Histidine kinase-like ATPase, C-terminal domain"/>
    <property type="match status" value="1"/>
</dbReference>
<evidence type="ECO:0000256" key="7">
    <source>
        <dbReference type="ARBA" id="ARBA00022840"/>
    </source>
</evidence>
<keyword evidence="7" id="KW-0067">ATP-binding</keyword>
<dbReference type="Pfam" id="PF07730">
    <property type="entry name" value="HisKA_3"/>
    <property type="match status" value="1"/>
</dbReference>
<keyword evidence="5" id="KW-0547">Nucleotide-binding</keyword>
<dbReference type="Gene3D" id="1.20.5.1930">
    <property type="match status" value="1"/>
</dbReference>
<gene>
    <name evidence="13" type="ORF">AB8O55_15110</name>
</gene>
<feature type="transmembrane region" description="Helical" evidence="9">
    <location>
        <begin position="93"/>
        <end position="120"/>
    </location>
</feature>
<evidence type="ECO:0000256" key="4">
    <source>
        <dbReference type="ARBA" id="ARBA00022679"/>
    </source>
</evidence>
<dbReference type="PANTHER" id="PTHR24421:SF10">
    <property type="entry name" value="NITRATE_NITRITE SENSOR PROTEIN NARQ"/>
    <property type="match status" value="1"/>
</dbReference>
<organism evidence="13 14">
    <name type="scientific">Saccharopolyspora cebuensis</name>
    <dbReference type="NCBI Taxonomy" id="418759"/>
    <lineage>
        <taxon>Bacteria</taxon>
        <taxon>Bacillati</taxon>
        <taxon>Actinomycetota</taxon>
        <taxon>Actinomycetes</taxon>
        <taxon>Pseudonocardiales</taxon>
        <taxon>Pseudonocardiaceae</taxon>
        <taxon>Saccharopolyspora</taxon>
    </lineage>
</organism>
<proteinExistence type="predicted"/>
<feature type="transmembrane region" description="Helical" evidence="9">
    <location>
        <begin position="62"/>
        <end position="81"/>
    </location>
</feature>
<dbReference type="Pfam" id="PF02518">
    <property type="entry name" value="HATPase_c"/>
    <property type="match status" value="1"/>
</dbReference>
<evidence type="ECO:0000259" key="12">
    <source>
        <dbReference type="Pfam" id="PF23539"/>
    </source>
</evidence>
<dbReference type="CDD" id="cd16917">
    <property type="entry name" value="HATPase_UhpB-NarQ-NarX-like"/>
    <property type="match status" value="1"/>
</dbReference>
<keyword evidence="8" id="KW-0902">Two-component regulatory system</keyword>
<reference evidence="13 14" key="1">
    <citation type="submission" date="2024-08" db="EMBL/GenBank/DDBJ databases">
        <title>Genome mining of Saccharopolyspora cebuensis PGLac3 from Nigerian medicinal plant.</title>
        <authorList>
            <person name="Ezeobiora C.E."/>
            <person name="Igbokwe N.H."/>
            <person name="Amin D.H."/>
            <person name="Mendie U.E."/>
        </authorList>
    </citation>
    <scope>NUCLEOTIDE SEQUENCE [LARGE SCALE GENOMIC DNA]</scope>
    <source>
        <strain evidence="13 14">PGLac3</strain>
    </source>
</reference>
<evidence type="ECO:0000256" key="5">
    <source>
        <dbReference type="ARBA" id="ARBA00022741"/>
    </source>
</evidence>
<name>A0ABV4CI25_9PSEU</name>
<feature type="domain" description="Histidine kinase/HSP90-like ATPase" evidence="10">
    <location>
        <begin position="300"/>
        <end position="390"/>
    </location>
</feature>
<keyword evidence="6 13" id="KW-0418">Kinase</keyword>
<dbReference type="EC" id="2.7.13.3" evidence="2"/>
<comment type="caution">
    <text evidence="13">The sequence shown here is derived from an EMBL/GenBank/DDBJ whole genome shotgun (WGS) entry which is preliminary data.</text>
</comment>
<evidence type="ECO:0000256" key="9">
    <source>
        <dbReference type="SAM" id="Phobius"/>
    </source>
</evidence>
<accession>A0ABV4CI25</accession>
<sequence>MRRLSLWLSAHPVVGDSAIAAVVLLLHLWSLDISGQGMWVPLYVLTGLLVAAALVGRRRWPVPAAYTALGGLGIASVAQYGPHLSIGTLVPCLMIYTLVAYTSRPIATLYTVLVGVFSVVRLFTNRTLPDDVLGLVLIQIAFFAVIAGFCWMLGEFIGARRAYHAEVERRLRNLEFERDQRARIAVAEERNRIARELHDVLAHSVSVMITQADGAGYAMPSRPELVERALRAISGTGRTALAELRELLTVLRDTDTPGERAPQPSAEGLHELVDRVRGLGLPVRLAMSGDLAGLPTGIGLSLYRIVQESLTNTVKHSGPGTTAAVRVDNDGSRVLVEVVDDGTTARTSGLASGGNGLIGLRERAAVYGGTLDAGPAAGGGWRVRAELPLAARSEPAAK</sequence>
<feature type="domain" description="DUF7134" evidence="12">
    <location>
        <begin position="5"/>
        <end position="161"/>
    </location>
</feature>
<keyword evidence="9" id="KW-1133">Transmembrane helix</keyword>
<dbReference type="Pfam" id="PF23539">
    <property type="entry name" value="DUF7134"/>
    <property type="match status" value="1"/>
</dbReference>
<comment type="catalytic activity">
    <reaction evidence="1">
        <text>ATP + protein L-histidine = ADP + protein N-phospho-L-histidine.</text>
        <dbReference type="EC" id="2.7.13.3"/>
    </reaction>
</comment>
<dbReference type="InterPro" id="IPR036890">
    <property type="entry name" value="HATPase_C_sf"/>
</dbReference>
<evidence type="ECO:0000259" key="11">
    <source>
        <dbReference type="Pfam" id="PF07730"/>
    </source>
</evidence>
<feature type="domain" description="Signal transduction histidine kinase subgroup 3 dimerisation and phosphoacceptor" evidence="11">
    <location>
        <begin position="189"/>
        <end position="254"/>
    </location>
</feature>
<dbReference type="InterPro" id="IPR055558">
    <property type="entry name" value="DUF7134"/>
</dbReference>
<dbReference type="InterPro" id="IPR003594">
    <property type="entry name" value="HATPase_dom"/>
</dbReference>
<dbReference type="GO" id="GO:0016301">
    <property type="term" value="F:kinase activity"/>
    <property type="evidence" value="ECO:0007669"/>
    <property type="project" value="UniProtKB-KW"/>
</dbReference>
<evidence type="ECO:0000256" key="3">
    <source>
        <dbReference type="ARBA" id="ARBA00022553"/>
    </source>
</evidence>
<keyword evidence="9" id="KW-0812">Transmembrane</keyword>
<evidence type="ECO:0000256" key="2">
    <source>
        <dbReference type="ARBA" id="ARBA00012438"/>
    </source>
</evidence>
<evidence type="ECO:0000313" key="14">
    <source>
        <dbReference type="Proteomes" id="UP001564626"/>
    </source>
</evidence>
<keyword evidence="3" id="KW-0597">Phosphoprotein</keyword>
<dbReference type="InterPro" id="IPR050482">
    <property type="entry name" value="Sensor_HK_TwoCompSys"/>
</dbReference>
<protein>
    <recommendedName>
        <fullName evidence="2">histidine kinase</fullName>
        <ecNumber evidence="2">2.7.13.3</ecNumber>
    </recommendedName>
</protein>
<evidence type="ECO:0000259" key="10">
    <source>
        <dbReference type="Pfam" id="PF02518"/>
    </source>
</evidence>
<feature type="transmembrane region" description="Helical" evidence="9">
    <location>
        <begin position="36"/>
        <end position="55"/>
    </location>
</feature>
<dbReference type="PANTHER" id="PTHR24421">
    <property type="entry name" value="NITRATE/NITRITE SENSOR PROTEIN NARX-RELATED"/>
    <property type="match status" value="1"/>
</dbReference>
<evidence type="ECO:0000256" key="1">
    <source>
        <dbReference type="ARBA" id="ARBA00000085"/>
    </source>
</evidence>
<evidence type="ECO:0000256" key="6">
    <source>
        <dbReference type="ARBA" id="ARBA00022777"/>
    </source>
</evidence>
<evidence type="ECO:0000313" key="13">
    <source>
        <dbReference type="EMBL" id="MEY8040735.1"/>
    </source>
</evidence>
<keyword evidence="9" id="KW-0472">Membrane</keyword>
<evidence type="ECO:0000256" key="8">
    <source>
        <dbReference type="ARBA" id="ARBA00023012"/>
    </source>
</evidence>